<keyword evidence="1" id="KW-0732">Signal</keyword>
<reference evidence="2" key="2">
    <citation type="submission" date="2022-06" db="UniProtKB">
        <authorList>
            <consortium name="EnsemblMetazoa"/>
        </authorList>
    </citation>
    <scope>IDENTIFICATION</scope>
</reference>
<dbReference type="RefSeq" id="XP_029347169.1">
    <property type="nucleotide sequence ID" value="XM_029491309.1"/>
</dbReference>
<dbReference type="GeneID" id="100573684"/>
<proteinExistence type="predicted"/>
<keyword evidence="3" id="KW-1185">Reference proteome</keyword>
<name>A0A8R2JUW4_ACYPI</name>
<evidence type="ECO:0000313" key="2">
    <source>
        <dbReference type="EnsemblMetazoa" id="XP_029347169.1"/>
    </source>
</evidence>
<dbReference type="EnsemblMetazoa" id="XM_029491309.1">
    <property type="protein sequence ID" value="XP_029347169.1"/>
    <property type="gene ID" value="LOC100573684"/>
</dbReference>
<feature type="chain" id="PRO_5035819630" evidence="1">
    <location>
        <begin position="24"/>
        <end position="112"/>
    </location>
</feature>
<accession>A0A8R2JUW4</accession>
<sequence length="112" mass="12821">MKSAKRILLSSVTIFQCLKLTFALQLNIPKPDTVYLSVPANQYNNIQWLENPNYMKSTCGTFAAYETKRLSGDGIPFTCQIFHQPRIIVVNLQVNIVYQNCCYKLCPKPVQM</sequence>
<dbReference type="OrthoDB" id="6601924at2759"/>
<protein>
    <submittedName>
        <fullName evidence="2">Uncharacterized protein</fullName>
    </submittedName>
</protein>
<organism evidence="2 3">
    <name type="scientific">Acyrthosiphon pisum</name>
    <name type="common">Pea aphid</name>
    <dbReference type="NCBI Taxonomy" id="7029"/>
    <lineage>
        <taxon>Eukaryota</taxon>
        <taxon>Metazoa</taxon>
        <taxon>Ecdysozoa</taxon>
        <taxon>Arthropoda</taxon>
        <taxon>Hexapoda</taxon>
        <taxon>Insecta</taxon>
        <taxon>Pterygota</taxon>
        <taxon>Neoptera</taxon>
        <taxon>Paraneoptera</taxon>
        <taxon>Hemiptera</taxon>
        <taxon>Sternorrhyncha</taxon>
        <taxon>Aphidomorpha</taxon>
        <taxon>Aphidoidea</taxon>
        <taxon>Aphididae</taxon>
        <taxon>Macrosiphini</taxon>
        <taxon>Acyrthosiphon</taxon>
    </lineage>
</organism>
<dbReference type="AlphaFoldDB" id="A0A8R2JUW4"/>
<reference evidence="3" key="1">
    <citation type="submission" date="2010-06" db="EMBL/GenBank/DDBJ databases">
        <authorList>
            <person name="Jiang H."/>
            <person name="Abraham K."/>
            <person name="Ali S."/>
            <person name="Alsbrooks S.L."/>
            <person name="Anim B.N."/>
            <person name="Anosike U.S."/>
            <person name="Attaway T."/>
            <person name="Bandaranaike D.P."/>
            <person name="Battles P.K."/>
            <person name="Bell S.N."/>
            <person name="Bell A.V."/>
            <person name="Beltran B."/>
            <person name="Bickham C."/>
            <person name="Bustamante Y."/>
            <person name="Caleb T."/>
            <person name="Canada A."/>
            <person name="Cardenas V."/>
            <person name="Carter K."/>
            <person name="Chacko J."/>
            <person name="Chandrabose M.N."/>
            <person name="Chavez D."/>
            <person name="Chavez A."/>
            <person name="Chen L."/>
            <person name="Chu H.-S."/>
            <person name="Claassen K.J."/>
            <person name="Cockrell R."/>
            <person name="Collins M."/>
            <person name="Cooper J.A."/>
            <person name="Cree A."/>
            <person name="Curry S.M."/>
            <person name="Da Y."/>
            <person name="Dao M.D."/>
            <person name="Das B."/>
            <person name="Davila M.-L."/>
            <person name="Davy-Carroll L."/>
            <person name="Denson S."/>
            <person name="Dinh H."/>
            <person name="Ebong V.E."/>
            <person name="Edwards J.R."/>
            <person name="Egan A."/>
            <person name="El-Daye J."/>
            <person name="Escobedo L."/>
            <person name="Fernandez S."/>
            <person name="Fernando P.R."/>
            <person name="Flagg N."/>
            <person name="Forbes L.D."/>
            <person name="Fowler R.G."/>
            <person name="Fu Q."/>
            <person name="Gabisi R.A."/>
            <person name="Ganer J."/>
            <person name="Garbino Pronczuk A."/>
            <person name="Garcia R.M."/>
            <person name="Garner T."/>
            <person name="Garrett T.E."/>
            <person name="Gonzalez D.A."/>
            <person name="Hamid H."/>
            <person name="Hawkins E.S."/>
            <person name="Hirani K."/>
            <person name="Hogues M.E."/>
            <person name="Hollins B."/>
            <person name="Hsiao C.-H."/>
            <person name="Jabil R."/>
            <person name="James M.L."/>
            <person name="Jhangiani S.N."/>
            <person name="Johnson B."/>
            <person name="Johnson Q."/>
            <person name="Joshi V."/>
            <person name="Kalu J.B."/>
            <person name="Kam C."/>
            <person name="Kashfia A."/>
            <person name="Keebler J."/>
            <person name="Kisamo H."/>
            <person name="Kovar C.L."/>
            <person name="Lago L.A."/>
            <person name="Lai C.-Y."/>
            <person name="Laidlaw J."/>
            <person name="Lara F."/>
            <person name="Le T.-K."/>
            <person name="Lee S.L."/>
            <person name="Legall F.H."/>
            <person name="Lemon S.J."/>
            <person name="Lewis L.R."/>
            <person name="Li B."/>
            <person name="Liu Y."/>
            <person name="Liu Y.-S."/>
            <person name="Lopez J."/>
            <person name="Lozado R.J."/>
            <person name="Lu J."/>
            <person name="Madu R.C."/>
            <person name="Maheshwari M."/>
            <person name="Maheshwari R."/>
            <person name="Malloy K."/>
            <person name="Martinez E."/>
            <person name="Mathew T."/>
            <person name="Mercado I.C."/>
            <person name="Mercado C."/>
            <person name="Meyer B."/>
            <person name="Montgomery K."/>
            <person name="Morgan M.B."/>
            <person name="Munidasa M."/>
            <person name="Nazareth L.V."/>
            <person name="Nelson J."/>
            <person name="Ng B.M."/>
            <person name="Nguyen N.B."/>
            <person name="Nguyen P.Q."/>
            <person name="Nguyen T."/>
            <person name="Obregon M."/>
            <person name="Okwuonu G.O."/>
            <person name="Onwere C.G."/>
            <person name="Orozco G."/>
            <person name="Parra A."/>
            <person name="Patel S."/>
            <person name="Patil S."/>
            <person name="Perez A."/>
            <person name="Perez Y."/>
            <person name="Pham C."/>
            <person name="Primus E.L."/>
            <person name="Pu L.-L."/>
            <person name="Puazo M."/>
            <person name="Qin X."/>
            <person name="Quiroz J.B."/>
            <person name="Reese J."/>
            <person name="Richards S."/>
            <person name="Rives C.M."/>
            <person name="Robberts R."/>
            <person name="Ruiz S.J."/>
            <person name="Ruiz M.J."/>
            <person name="Santibanez J."/>
            <person name="Schneider B.W."/>
            <person name="Sisson I."/>
            <person name="Smith M."/>
            <person name="Sodergren E."/>
            <person name="Song X.-Z."/>
            <person name="Song B.B."/>
            <person name="Summersgill H."/>
            <person name="Thelus R."/>
            <person name="Thornton R.D."/>
            <person name="Trejos Z.Y."/>
            <person name="Usmani K."/>
            <person name="Vattathil S."/>
            <person name="Villasana D."/>
            <person name="Walker D.L."/>
            <person name="Wang S."/>
            <person name="Wang K."/>
            <person name="White C.S."/>
            <person name="Williams A.C."/>
            <person name="Williamson J."/>
            <person name="Wilson K."/>
            <person name="Woghiren I.O."/>
            <person name="Woodworth J.R."/>
            <person name="Worley K.C."/>
            <person name="Wright R.A."/>
            <person name="Wu W."/>
            <person name="Young L."/>
            <person name="Zhang L."/>
            <person name="Zhang J."/>
            <person name="Zhu Y."/>
            <person name="Muzny D.M."/>
            <person name="Weinstock G."/>
            <person name="Gibbs R.A."/>
        </authorList>
    </citation>
    <scope>NUCLEOTIDE SEQUENCE [LARGE SCALE GENOMIC DNA]</scope>
    <source>
        <strain evidence="3">LSR1</strain>
    </source>
</reference>
<evidence type="ECO:0000313" key="3">
    <source>
        <dbReference type="Proteomes" id="UP000007819"/>
    </source>
</evidence>
<dbReference type="Proteomes" id="UP000007819">
    <property type="component" value="Chromosome A3"/>
</dbReference>
<evidence type="ECO:0000256" key="1">
    <source>
        <dbReference type="SAM" id="SignalP"/>
    </source>
</evidence>
<feature type="signal peptide" evidence="1">
    <location>
        <begin position="1"/>
        <end position="23"/>
    </location>
</feature>